<dbReference type="InterPro" id="IPR014284">
    <property type="entry name" value="RNA_pol_sigma-70_dom"/>
</dbReference>
<dbReference type="InterPro" id="IPR039425">
    <property type="entry name" value="RNA_pol_sigma-70-like"/>
</dbReference>
<feature type="domain" description="RNA polymerase sigma factor 70 region 4 type 2" evidence="6">
    <location>
        <begin position="122"/>
        <end position="170"/>
    </location>
</feature>
<feature type="domain" description="RNA polymerase sigma-70 region 2" evidence="5">
    <location>
        <begin position="24"/>
        <end position="89"/>
    </location>
</feature>
<evidence type="ECO:0000256" key="4">
    <source>
        <dbReference type="ARBA" id="ARBA00023163"/>
    </source>
</evidence>
<protein>
    <submittedName>
        <fullName evidence="7">RNA polymerase sigma-70 factor</fullName>
    </submittedName>
</protein>
<keyword evidence="2" id="KW-0805">Transcription regulation</keyword>
<dbReference type="InterPro" id="IPR013324">
    <property type="entry name" value="RNA_pol_sigma_r3/r4-like"/>
</dbReference>
<dbReference type="InterPro" id="IPR013325">
    <property type="entry name" value="RNA_pol_sigma_r2"/>
</dbReference>
<dbReference type="Proteomes" id="UP001207918">
    <property type="component" value="Unassembled WGS sequence"/>
</dbReference>
<organism evidence="7 8">
    <name type="scientific">Fodinibius salsisoli</name>
    <dbReference type="NCBI Taxonomy" id="2820877"/>
    <lineage>
        <taxon>Bacteria</taxon>
        <taxon>Pseudomonadati</taxon>
        <taxon>Balneolota</taxon>
        <taxon>Balneolia</taxon>
        <taxon>Balneolales</taxon>
        <taxon>Balneolaceae</taxon>
        <taxon>Fodinibius</taxon>
    </lineage>
</organism>
<dbReference type="Gene3D" id="1.10.10.10">
    <property type="entry name" value="Winged helix-like DNA-binding domain superfamily/Winged helix DNA-binding domain"/>
    <property type="match status" value="1"/>
</dbReference>
<dbReference type="SUPFAM" id="SSF88659">
    <property type="entry name" value="Sigma3 and sigma4 domains of RNA polymerase sigma factors"/>
    <property type="match status" value="1"/>
</dbReference>
<dbReference type="InterPro" id="IPR014327">
    <property type="entry name" value="RNA_pol_sigma70_bacteroid"/>
</dbReference>
<evidence type="ECO:0000259" key="5">
    <source>
        <dbReference type="Pfam" id="PF04542"/>
    </source>
</evidence>
<reference evidence="7 8" key="1">
    <citation type="submission" date="2021-03" db="EMBL/GenBank/DDBJ databases">
        <title>Aliifodinibius sp. nov., a new bacterium isolated from saline soil.</title>
        <authorList>
            <person name="Galisteo C."/>
            <person name="De La Haba R."/>
            <person name="Sanchez-Porro C."/>
            <person name="Ventosa A."/>
        </authorList>
    </citation>
    <scope>NUCLEOTIDE SEQUENCE [LARGE SCALE GENOMIC DNA]</scope>
    <source>
        <strain evidence="7 8">1BSP15-2V2</strain>
    </source>
</reference>
<evidence type="ECO:0000256" key="2">
    <source>
        <dbReference type="ARBA" id="ARBA00023015"/>
    </source>
</evidence>
<comment type="caution">
    <text evidence="7">The sequence shown here is derived from an EMBL/GenBank/DDBJ whole genome shotgun (WGS) entry which is preliminary data.</text>
</comment>
<keyword evidence="3" id="KW-0731">Sigma factor</keyword>
<evidence type="ECO:0000256" key="3">
    <source>
        <dbReference type="ARBA" id="ARBA00023082"/>
    </source>
</evidence>
<dbReference type="Pfam" id="PF08281">
    <property type="entry name" value="Sigma70_r4_2"/>
    <property type="match status" value="1"/>
</dbReference>
<evidence type="ECO:0000313" key="8">
    <source>
        <dbReference type="Proteomes" id="UP001207918"/>
    </source>
</evidence>
<dbReference type="NCBIfam" id="TIGR02985">
    <property type="entry name" value="Sig70_bacteroi1"/>
    <property type="match status" value="1"/>
</dbReference>
<dbReference type="NCBIfam" id="TIGR02937">
    <property type="entry name" value="sigma70-ECF"/>
    <property type="match status" value="1"/>
</dbReference>
<proteinExistence type="inferred from homology"/>
<gene>
    <name evidence="7" type="ORF">J6I44_00535</name>
</gene>
<dbReference type="InterPro" id="IPR013249">
    <property type="entry name" value="RNA_pol_sigma70_r4_t2"/>
</dbReference>
<evidence type="ECO:0000256" key="1">
    <source>
        <dbReference type="ARBA" id="ARBA00010641"/>
    </source>
</evidence>
<keyword evidence="4" id="KW-0804">Transcription</keyword>
<dbReference type="InterPro" id="IPR036388">
    <property type="entry name" value="WH-like_DNA-bd_sf"/>
</dbReference>
<dbReference type="InterPro" id="IPR007627">
    <property type="entry name" value="RNA_pol_sigma70_r2"/>
</dbReference>
<accession>A0ABT3PHB7</accession>
<dbReference type="PANTHER" id="PTHR43133">
    <property type="entry name" value="RNA POLYMERASE ECF-TYPE SIGMA FACTO"/>
    <property type="match status" value="1"/>
</dbReference>
<keyword evidence="8" id="KW-1185">Reference proteome</keyword>
<dbReference type="SUPFAM" id="SSF88946">
    <property type="entry name" value="Sigma2 domain of RNA polymerase sigma factors"/>
    <property type="match status" value="1"/>
</dbReference>
<evidence type="ECO:0000313" key="7">
    <source>
        <dbReference type="EMBL" id="MCW9705312.1"/>
    </source>
</evidence>
<evidence type="ECO:0000259" key="6">
    <source>
        <dbReference type="Pfam" id="PF08281"/>
    </source>
</evidence>
<dbReference type="RefSeq" id="WP_265763973.1">
    <property type="nucleotide sequence ID" value="NZ_JAGGJA010000001.1"/>
</dbReference>
<dbReference type="CDD" id="cd06171">
    <property type="entry name" value="Sigma70_r4"/>
    <property type="match status" value="1"/>
</dbReference>
<comment type="similarity">
    <text evidence="1">Belongs to the sigma-70 factor family. ECF subfamily.</text>
</comment>
<dbReference type="PANTHER" id="PTHR43133:SF46">
    <property type="entry name" value="RNA POLYMERASE SIGMA-70 FACTOR ECF SUBFAMILY"/>
    <property type="match status" value="1"/>
</dbReference>
<dbReference type="EMBL" id="JAGGJA010000001">
    <property type="protein sequence ID" value="MCW9705312.1"/>
    <property type="molecule type" value="Genomic_DNA"/>
</dbReference>
<sequence>MGRISDQQLVQKIRDGDREAFKKLYDRYHKQLYFLAKRYLKDQYLAEDAVQDIFIKIWNKRAKLRESSLKGYLFAMMKNHLIDTIRKQKSSTKVKEEFKKVSQQKPRREKTAEKIIYDEYREMVHKALDNLSPEERKVFEMKNFEGLSNAEVADKKDVSVNTVKTQFYLGSKYVRNYLKKHADIQ</sequence>
<dbReference type="Gene3D" id="1.10.1740.10">
    <property type="match status" value="1"/>
</dbReference>
<dbReference type="Pfam" id="PF04542">
    <property type="entry name" value="Sigma70_r2"/>
    <property type="match status" value="1"/>
</dbReference>
<name>A0ABT3PHB7_9BACT</name>